<dbReference type="HOGENOM" id="CLU_424444_0_0_6"/>
<dbReference type="eggNOG" id="ENOG502ZIM4">
    <property type="taxonomic scope" value="Bacteria"/>
</dbReference>
<reference evidence="1 2" key="1">
    <citation type="journal article" date="2008" name="Proc. Natl. Acad. Sci. U.S.A.">
        <title>Nitrogen fixation island and rhizosphere competence traits in the genome of root-associated Pseudomonas stutzeri A1501.</title>
        <authorList>
            <person name="Yan Y."/>
            <person name="Yang J."/>
            <person name="Dou Y."/>
            <person name="Chen M."/>
            <person name="Ping S."/>
            <person name="Peng J."/>
            <person name="Lu W."/>
            <person name="Zhang W."/>
            <person name="Yao Z."/>
            <person name="Li H."/>
            <person name="Liu W."/>
            <person name="He S."/>
            <person name="Geng L."/>
            <person name="Zhang X."/>
            <person name="Yang F."/>
            <person name="Yu H."/>
            <person name="Zhan Y."/>
            <person name="Li D."/>
            <person name="Lin Z."/>
            <person name="Wang Y."/>
            <person name="Elmerich C."/>
            <person name="Lin M."/>
            <person name="Jin Q."/>
        </authorList>
    </citation>
    <scope>NUCLEOTIDE SEQUENCE [LARGE SCALE GENOMIC DNA]</scope>
    <source>
        <strain evidence="1 2">A1501</strain>
    </source>
</reference>
<proteinExistence type="predicted"/>
<sequence>MLNATTWFERYQQRYRWATRAYDRFVQDLVPELVDTLQRNEQVTVAVYGATQVGKTTLILDLLGLSTLTTNEVGSVLRGGQQLGKSATAMPIRYGRSLDDGWYIAGEGPLSADTARETLRAFRRKVESGGICDAEVLDIRIPRGLFQQCDDSSAGLELNIIDIPGINSHSSAEQALVTKLADRYVVAADIVLLVGKADSLGFLNERDLIIPALADWAAQPTRFRIVLTYGFSPDSLVSQFKDQELTVEQVRDVHIGQMRTHDYVFPPEFRSNLFVLELGDSIVDLGRTNPEYLQRILQVTNDFRGELLENIVKAAGPYARLQGAFQLDRVINARVERLRKALENQEVEYGRQRRQITDELAAFHPELLDASDEEIYVAIDKLGVDRLDLKNKLDELSASIKRLEEFNCAALFLTEFSAGAVEKVSWLQEQLENCEQLQRKACIQAASLLFDKGVLPSWLKDEVPVIEYQRKALLDIDSHLNSYVLDGYWWSSSNFNEDRNSLQKALRLNAREHGERIQSATKRALHERKRALLADYKNLKSHCIILQSYLESLQALEREYRCICAEYADDLQEMDRALGMASSFESQLNAAFMEELRSTKEDVESHPVPAQRFYGLLHTRLLLSEIDRMYEGKSF</sequence>
<protein>
    <submittedName>
        <fullName evidence="1">Uncharacterized protein</fullName>
    </submittedName>
</protein>
<evidence type="ECO:0000313" key="1">
    <source>
        <dbReference type="EMBL" id="ABP81073.1"/>
    </source>
</evidence>
<organism evidence="1 2">
    <name type="scientific">Stutzerimonas stutzeri (strain A1501)</name>
    <name type="common">Pseudomonas stutzeri</name>
    <dbReference type="NCBI Taxonomy" id="379731"/>
    <lineage>
        <taxon>Bacteria</taxon>
        <taxon>Pseudomonadati</taxon>
        <taxon>Pseudomonadota</taxon>
        <taxon>Gammaproteobacteria</taxon>
        <taxon>Pseudomonadales</taxon>
        <taxon>Pseudomonadaceae</taxon>
        <taxon>Stutzerimonas</taxon>
    </lineage>
</organism>
<dbReference type="Gene3D" id="3.40.50.300">
    <property type="entry name" value="P-loop containing nucleotide triphosphate hydrolases"/>
    <property type="match status" value="1"/>
</dbReference>
<name>A4VQ22_STUS1</name>
<dbReference type="InterPro" id="IPR027417">
    <property type="entry name" value="P-loop_NTPase"/>
</dbReference>
<dbReference type="RefSeq" id="WP_011914473.1">
    <property type="nucleotide sequence ID" value="NC_009434.1"/>
</dbReference>
<dbReference type="Proteomes" id="UP000000233">
    <property type="component" value="Chromosome"/>
</dbReference>
<dbReference type="AlphaFoldDB" id="A4VQ22"/>
<keyword evidence="2" id="KW-1185">Reference proteome</keyword>
<gene>
    <name evidence="1" type="ordered locus">PST_3445</name>
</gene>
<accession>A4VQ22</accession>
<dbReference type="KEGG" id="psa:PST_3445"/>
<dbReference type="EMBL" id="CP000304">
    <property type="protein sequence ID" value="ABP81073.1"/>
    <property type="molecule type" value="Genomic_DNA"/>
</dbReference>
<evidence type="ECO:0000313" key="2">
    <source>
        <dbReference type="Proteomes" id="UP000000233"/>
    </source>
</evidence>
<dbReference type="SUPFAM" id="SSF52540">
    <property type="entry name" value="P-loop containing nucleoside triphosphate hydrolases"/>
    <property type="match status" value="1"/>
</dbReference>